<reference evidence="1 2" key="1">
    <citation type="journal article" date="2012" name="Genome Biol.">
        <title>Sequencing three crocodilian genomes to illuminate the evolution of archosaurs and amniotes.</title>
        <authorList>
            <person name="St John J.A."/>
            <person name="Braun E.L."/>
            <person name="Isberg S.R."/>
            <person name="Miles L.G."/>
            <person name="Chong A.Y."/>
            <person name="Gongora J."/>
            <person name="Dalzell P."/>
            <person name="Moran C."/>
            <person name="Bed'hom B."/>
            <person name="Abzhanov A."/>
            <person name="Burgess S.C."/>
            <person name="Cooksey A.M."/>
            <person name="Castoe T.A."/>
            <person name="Crawford N.G."/>
            <person name="Densmore L.D."/>
            <person name="Drew J.C."/>
            <person name="Edwards S.V."/>
            <person name="Faircloth B.C."/>
            <person name="Fujita M.K."/>
            <person name="Greenwold M.J."/>
            <person name="Hoffmann F.G."/>
            <person name="Howard J.M."/>
            <person name="Iguchi T."/>
            <person name="Janes D.E."/>
            <person name="Khan S.Y."/>
            <person name="Kohno S."/>
            <person name="de Koning A.J."/>
            <person name="Lance S.L."/>
            <person name="McCarthy F.M."/>
            <person name="McCormack J.E."/>
            <person name="Merchant M.E."/>
            <person name="Peterson D.G."/>
            <person name="Pollock D.D."/>
            <person name="Pourmand N."/>
            <person name="Raney B.J."/>
            <person name="Roessler K.A."/>
            <person name="Sanford J.R."/>
            <person name="Sawyer R.H."/>
            <person name="Schmidt C.J."/>
            <person name="Triplett E.W."/>
            <person name="Tuberville T.D."/>
            <person name="Venegas-Anaya M."/>
            <person name="Howard J.T."/>
            <person name="Jarvis E.D."/>
            <person name="Guillette L.J.Jr."/>
            <person name="Glenn T.C."/>
            <person name="Green R.E."/>
            <person name="Ray D.A."/>
        </authorList>
    </citation>
    <scope>NUCLEOTIDE SEQUENCE [LARGE SCALE GENOMIC DNA]</scope>
    <source>
        <strain evidence="1">KSC_2009_1</strain>
    </source>
</reference>
<organism evidence="1 2">
    <name type="scientific">Alligator mississippiensis</name>
    <name type="common">American alligator</name>
    <dbReference type="NCBI Taxonomy" id="8496"/>
    <lineage>
        <taxon>Eukaryota</taxon>
        <taxon>Metazoa</taxon>
        <taxon>Chordata</taxon>
        <taxon>Craniata</taxon>
        <taxon>Vertebrata</taxon>
        <taxon>Euteleostomi</taxon>
        <taxon>Archelosauria</taxon>
        <taxon>Archosauria</taxon>
        <taxon>Crocodylia</taxon>
        <taxon>Alligatoridae</taxon>
        <taxon>Alligatorinae</taxon>
        <taxon>Alligator</taxon>
    </lineage>
</organism>
<protein>
    <submittedName>
        <fullName evidence="1">Uncharacterized protein</fullName>
    </submittedName>
</protein>
<evidence type="ECO:0000313" key="1">
    <source>
        <dbReference type="EMBL" id="KYO47041.1"/>
    </source>
</evidence>
<sequence>MVVWTLELAQSLYRLKMSPSKRYLIPIPRSLSWKASDSIEENTMLKRKDSNRNYLSCFGYKAVQRKLAKYVLQLEKFHFCALLV</sequence>
<keyword evidence="2" id="KW-1185">Reference proteome</keyword>
<gene>
    <name evidence="1" type="ORF">Y1Q_0014577</name>
</gene>
<comment type="caution">
    <text evidence="1">The sequence shown here is derived from an EMBL/GenBank/DDBJ whole genome shotgun (WGS) entry which is preliminary data.</text>
</comment>
<proteinExistence type="predicted"/>
<evidence type="ECO:0000313" key="2">
    <source>
        <dbReference type="Proteomes" id="UP000050525"/>
    </source>
</evidence>
<dbReference type="Proteomes" id="UP000050525">
    <property type="component" value="Unassembled WGS sequence"/>
</dbReference>
<dbReference type="EMBL" id="AKHW03000487">
    <property type="protein sequence ID" value="KYO47041.1"/>
    <property type="molecule type" value="Genomic_DNA"/>
</dbReference>
<accession>A0A151PD89</accession>
<dbReference type="AlphaFoldDB" id="A0A151PD89"/>
<name>A0A151PD89_ALLMI</name>